<evidence type="ECO:0000313" key="7">
    <source>
        <dbReference type="EMBL" id="MBL0424083.1"/>
    </source>
</evidence>
<dbReference type="InterPro" id="IPR036866">
    <property type="entry name" value="RibonucZ/Hydroxyglut_hydro"/>
</dbReference>
<accession>A0ABS1JIN0</accession>
<dbReference type="InterPro" id="IPR001279">
    <property type="entry name" value="Metallo-B-lactamas"/>
</dbReference>
<evidence type="ECO:0000256" key="1">
    <source>
        <dbReference type="ARBA" id="ARBA00001947"/>
    </source>
</evidence>
<comment type="caution">
    <text evidence="7">The sequence shown here is derived from an EMBL/GenBank/DDBJ whole genome shotgun (WGS) entry which is preliminary data.</text>
</comment>
<dbReference type="CDD" id="cd07729">
    <property type="entry name" value="AHL_lactonase_MBL-fold"/>
    <property type="match status" value="1"/>
</dbReference>
<comment type="cofactor">
    <cofactor evidence="1">
        <name>Zn(2+)</name>
        <dbReference type="ChEBI" id="CHEBI:29105"/>
    </cofactor>
</comment>
<organism evidence="7 8">
    <name type="scientific">Ramlibacter alkalitolerans</name>
    <dbReference type="NCBI Taxonomy" id="2039631"/>
    <lineage>
        <taxon>Bacteria</taxon>
        <taxon>Pseudomonadati</taxon>
        <taxon>Pseudomonadota</taxon>
        <taxon>Betaproteobacteria</taxon>
        <taxon>Burkholderiales</taxon>
        <taxon>Comamonadaceae</taxon>
        <taxon>Ramlibacter</taxon>
    </lineage>
</organism>
<comment type="similarity">
    <text evidence="2">Belongs to the metallo-beta-lactamase superfamily.</text>
</comment>
<dbReference type="PANTHER" id="PTHR42978">
    <property type="entry name" value="QUORUM-QUENCHING LACTONASE YTNP-RELATED-RELATED"/>
    <property type="match status" value="1"/>
</dbReference>
<dbReference type="Gene3D" id="3.60.15.10">
    <property type="entry name" value="Ribonuclease Z/Hydroxyacylglutathione hydrolase-like"/>
    <property type="match status" value="1"/>
</dbReference>
<evidence type="ECO:0000256" key="5">
    <source>
        <dbReference type="ARBA" id="ARBA00022833"/>
    </source>
</evidence>
<dbReference type="RefSeq" id="WP_201687336.1">
    <property type="nucleotide sequence ID" value="NZ_JAEQND010000002.1"/>
</dbReference>
<proteinExistence type="inferred from homology"/>
<dbReference type="InterPro" id="IPR051013">
    <property type="entry name" value="MBL_superfamily_lactonases"/>
</dbReference>
<keyword evidence="4" id="KW-0378">Hydrolase</keyword>
<evidence type="ECO:0000259" key="6">
    <source>
        <dbReference type="SMART" id="SM00849"/>
    </source>
</evidence>
<keyword evidence="8" id="KW-1185">Reference proteome</keyword>
<dbReference type="Pfam" id="PF00753">
    <property type="entry name" value="Lactamase_B"/>
    <property type="match status" value="1"/>
</dbReference>
<dbReference type="SUPFAM" id="SSF56281">
    <property type="entry name" value="Metallo-hydrolase/oxidoreductase"/>
    <property type="match status" value="1"/>
</dbReference>
<dbReference type="EMBL" id="JAEQND010000002">
    <property type="protein sequence ID" value="MBL0424083.1"/>
    <property type="molecule type" value="Genomic_DNA"/>
</dbReference>
<evidence type="ECO:0000256" key="4">
    <source>
        <dbReference type="ARBA" id="ARBA00022801"/>
    </source>
</evidence>
<protein>
    <submittedName>
        <fullName evidence="7">N-acyl homoserine lactonase family protein</fullName>
    </submittedName>
</protein>
<dbReference type="Proteomes" id="UP000622707">
    <property type="component" value="Unassembled WGS sequence"/>
</dbReference>
<keyword evidence="5" id="KW-0862">Zinc</keyword>
<dbReference type="PANTHER" id="PTHR42978:SF7">
    <property type="entry name" value="METALLO-HYDROLASE RV2300C-RELATED"/>
    <property type="match status" value="1"/>
</dbReference>
<dbReference type="SMART" id="SM00849">
    <property type="entry name" value="Lactamase_B"/>
    <property type="match status" value="1"/>
</dbReference>
<evidence type="ECO:0000256" key="3">
    <source>
        <dbReference type="ARBA" id="ARBA00022723"/>
    </source>
</evidence>
<sequence length="264" mass="30088">MTNAHRVYAIKYGHLERTARTNFIHPPGDHEAAMPMDYFLWLILCDSGRTIVVDTGYNARAARERGRTMLRHPAEGLARMGVDPRLVEDVVITHLHYDHAGNVDAFPKARFWLQEREMEFATGKYMCRDFFRLAYEREDIIGMVNALFDQRLEFVDGDAELEPGVTLHRVGGHTAGLQMVRVATQAGPVVLASDLFHYYANLELAQPFPIVYSPTELMDSFERAKAFVKDGGWLVPGHDPLVMKRFRPEPSDPEFTVRLWEPAG</sequence>
<evidence type="ECO:0000313" key="8">
    <source>
        <dbReference type="Proteomes" id="UP000622707"/>
    </source>
</evidence>
<feature type="domain" description="Metallo-beta-lactamase" evidence="6">
    <location>
        <begin position="37"/>
        <end position="238"/>
    </location>
</feature>
<gene>
    <name evidence="7" type="ORF">JI746_03100</name>
</gene>
<keyword evidence="3" id="KW-0479">Metal-binding</keyword>
<name>A0ABS1JIN0_9BURK</name>
<evidence type="ECO:0000256" key="2">
    <source>
        <dbReference type="ARBA" id="ARBA00007749"/>
    </source>
</evidence>
<reference evidence="7 8" key="1">
    <citation type="journal article" date="2017" name="Int. J. Syst. Evol. Microbiol.">
        <title>Ramlibacter alkalitolerans sp. nov., alkali-tolerant bacterium isolated from soil of ginseng.</title>
        <authorList>
            <person name="Lee D.H."/>
            <person name="Cha C.J."/>
        </authorList>
    </citation>
    <scope>NUCLEOTIDE SEQUENCE [LARGE SCALE GENOMIC DNA]</scope>
    <source>
        <strain evidence="7 8">KACC 19305</strain>
    </source>
</reference>